<dbReference type="PROSITE" id="PS51257">
    <property type="entry name" value="PROKAR_LIPOPROTEIN"/>
    <property type="match status" value="1"/>
</dbReference>
<dbReference type="AlphaFoldDB" id="A0A3P7T2P8"/>
<keyword evidence="3" id="KW-1185">Reference proteome</keyword>
<evidence type="ECO:0000313" key="3">
    <source>
        <dbReference type="Proteomes" id="UP000280834"/>
    </source>
</evidence>
<reference evidence="2 3" key="1">
    <citation type="submission" date="2018-11" db="EMBL/GenBank/DDBJ databases">
        <authorList>
            <consortium name="Pathogen Informatics"/>
        </authorList>
    </citation>
    <scope>NUCLEOTIDE SEQUENCE [LARGE SCALE GENOMIC DNA]</scope>
</reference>
<sequence length="75" mass="8134">MLTLFSKAPETVLFNASGTSAISGSCTVTGESALYLSVGWRLTFFKQSDGEFTGRFMIFSSSMASSLLTIFFILK</sequence>
<protein>
    <submittedName>
        <fullName evidence="2">Uncharacterized protein</fullName>
    </submittedName>
</protein>
<keyword evidence="1" id="KW-1133">Transmembrane helix</keyword>
<proteinExistence type="predicted"/>
<evidence type="ECO:0000313" key="2">
    <source>
        <dbReference type="EMBL" id="VDO14691.1"/>
    </source>
</evidence>
<dbReference type="EMBL" id="UZAG01003049">
    <property type="protein sequence ID" value="VDO14691.1"/>
    <property type="molecule type" value="Genomic_DNA"/>
</dbReference>
<accession>A0A3P7T2P8</accession>
<dbReference type="Proteomes" id="UP000280834">
    <property type="component" value="Unassembled WGS sequence"/>
</dbReference>
<keyword evidence="1" id="KW-0472">Membrane</keyword>
<gene>
    <name evidence="2" type="ORF">BTMF_LOCUS3393</name>
</gene>
<feature type="transmembrane region" description="Helical" evidence="1">
    <location>
        <begin position="56"/>
        <end position="74"/>
    </location>
</feature>
<name>A0A3P7T2P8_9BILA</name>
<organism evidence="2 3">
    <name type="scientific">Brugia timori</name>
    <dbReference type="NCBI Taxonomy" id="42155"/>
    <lineage>
        <taxon>Eukaryota</taxon>
        <taxon>Metazoa</taxon>
        <taxon>Ecdysozoa</taxon>
        <taxon>Nematoda</taxon>
        <taxon>Chromadorea</taxon>
        <taxon>Rhabditida</taxon>
        <taxon>Spirurina</taxon>
        <taxon>Spiruromorpha</taxon>
        <taxon>Filarioidea</taxon>
        <taxon>Onchocercidae</taxon>
        <taxon>Brugia</taxon>
    </lineage>
</organism>
<evidence type="ECO:0000256" key="1">
    <source>
        <dbReference type="SAM" id="Phobius"/>
    </source>
</evidence>
<keyword evidence="1" id="KW-0812">Transmembrane</keyword>